<evidence type="ECO:0000256" key="1">
    <source>
        <dbReference type="SAM" id="MobiDB-lite"/>
    </source>
</evidence>
<sequence>MFIPSTGNSHKKFPGQPIMENI</sequence>
<protein>
    <submittedName>
        <fullName evidence="2">Uncharacterized protein</fullName>
    </submittedName>
</protein>
<proteinExistence type="predicted"/>
<dbReference type="AlphaFoldDB" id="A0A0A9F4F7"/>
<reference evidence="2" key="2">
    <citation type="journal article" date="2015" name="Data Brief">
        <title>Shoot transcriptome of the giant reed, Arundo donax.</title>
        <authorList>
            <person name="Barrero R.A."/>
            <person name="Guerrero F.D."/>
            <person name="Moolhuijzen P."/>
            <person name="Goolsby J.A."/>
            <person name="Tidwell J."/>
            <person name="Bellgard S.E."/>
            <person name="Bellgard M.I."/>
        </authorList>
    </citation>
    <scope>NUCLEOTIDE SEQUENCE</scope>
    <source>
        <tissue evidence="2">Shoot tissue taken approximately 20 cm above the soil surface</tissue>
    </source>
</reference>
<reference evidence="2" key="1">
    <citation type="submission" date="2014-09" db="EMBL/GenBank/DDBJ databases">
        <authorList>
            <person name="Magalhaes I.L.F."/>
            <person name="Oliveira U."/>
            <person name="Santos F.R."/>
            <person name="Vidigal T.H.D.A."/>
            <person name="Brescovit A.D."/>
            <person name="Santos A.J."/>
        </authorList>
    </citation>
    <scope>NUCLEOTIDE SEQUENCE</scope>
    <source>
        <tissue evidence="2">Shoot tissue taken approximately 20 cm above the soil surface</tissue>
    </source>
</reference>
<evidence type="ECO:0000313" key="2">
    <source>
        <dbReference type="EMBL" id="JAE07925.1"/>
    </source>
</evidence>
<dbReference type="EMBL" id="GBRH01189971">
    <property type="protein sequence ID" value="JAE07925.1"/>
    <property type="molecule type" value="Transcribed_RNA"/>
</dbReference>
<organism evidence="2">
    <name type="scientific">Arundo donax</name>
    <name type="common">Giant reed</name>
    <name type="synonym">Donax arundinaceus</name>
    <dbReference type="NCBI Taxonomy" id="35708"/>
    <lineage>
        <taxon>Eukaryota</taxon>
        <taxon>Viridiplantae</taxon>
        <taxon>Streptophyta</taxon>
        <taxon>Embryophyta</taxon>
        <taxon>Tracheophyta</taxon>
        <taxon>Spermatophyta</taxon>
        <taxon>Magnoliopsida</taxon>
        <taxon>Liliopsida</taxon>
        <taxon>Poales</taxon>
        <taxon>Poaceae</taxon>
        <taxon>PACMAD clade</taxon>
        <taxon>Arundinoideae</taxon>
        <taxon>Arundineae</taxon>
        <taxon>Arundo</taxon>
    </lineage>
</organism>
<name>A0A0A9F4F7_ARUDO</name>
<feature type="region of interest" description="Disordered" evidence="1">
    <location>
        <begin position="1"/>
        <end position="22"/>
    </location>
</feature>
<accession>A0A0A9F4F7</accession>